<sequence>MTKMNVVLCFSITCFSVVFIASLTSNLWPTSLFRGIIGLVVGAGFGLIFHAIWKFVVSTRPEKVTLEEEDSTDRYIDDIIKMEQEFSRTPLTEEPEATAAEEETSYDVQNSEQQ</sequence>
<evidence type="ECO:0000313" key="4">
    <source>
        <dbReference type="Proteomes" id="UP001057753"/>
    </source>
</evidence>
<keyword evidence="2" id="KW-0812">Transmembrane</keyword>
<accession>A0A9Q4B0E2</accession>
<protein>
    <submittedName>
        <fullName evidence="3">Uncharacterized protein</fullName>
    </submittedName>
</protein>
<keyword evidence="2" id="KW-1133">Transmembrane helix</keyword>
<dbReference type="AlphaFoldDB" id="A0A9Q4B0E2"/>
<feature type="region of interest" description="Disordered" evidence="1">
    <location>
        <begin position="85"/>
        <end position="114"/>
    </location>
</feature>
<name>A0A9Q4B0E2_SALAG</name>
<gene>
    <name evidence="3" type="ORF">HXA33_05860</name>
</gene>
<dbReference type="Proteomes" id="UP001057753">
    <property type="component" value="Unassembled WGS sequence"/>
</dbReference>
<feature type="transmembrane region" description="Helical" evidence="2">
    <location>
        <begin position="31"/>
        <end position="53"/>
    </location>
</feature>
<evidence type="ECO:0000256" key="1">
    <source>
        <dbReference type="SAM" id="MobiDB-lite"/>
    </source>
</evidence>
<keyword evidence="2" id="KW-0472">Membrane</keyword>
<organism evidence="3 4">
    <name type="scientific">Salipaludibacillus agaradhaerens</name>
    <name type="common">Bacillus agaradhaerens</name>
    <dbReference type="NCBI Taxonomy" id="76935"/>
    <lineage>
        <taxon>Bacteria</taxon>
        <taxon>Bacillati</taxon>
        <taxon>Bacillota</taxon>
        <taxon>Bacilli</taxon>
        <taxon>Bacillales</taxon>
        <taxon>Bacillaceae</taxon>
    </lineage>
</organism>
<evidence type="ECO:0000256" key="2">
    <source>
        <dbReference type="SAM" id="Phobius"/>
    </source>
</evidence>
<keyword evidence="4" id="KW-1185">Reference proteome</keyword>
<dbReference type="RefSeq" id="WP_078576363.1">
    <property type="nucleotide sequence ID" value="NZ_JABXYM010000001.1"/>
</dbReference>
<comment type="caution">
    <text evidence="3">The sequence shown here is derived from an EMBL/GenBank/DDBJ whole genome shotgun (WGS) entry which is preliminary data.</text>
</comment>
<dbReference type="OrthoDB" id="2476549at2"/>
<reference evidence="3" key="1">
    <citation type="submission" date="2020-06" db="EMBL/GenBank/DDBJ databases">
        <title>Insight into the genomes of haloalkaliphilic bacilli from Kenyan soda lakes.</title>
        <authorList>
            <person name="Mwirichia R."/>
            <person name="Villamizar G.C."/>
            <person name="Poehlein A."/>
            <person name="Mugweru J."/>
            <person name="Kipnyargis A."/>
            <person name="Kiplimo D."/>
            <person name="Orwa P."/>
            <person name="Daniel R."/>
        </authorList>
    </citation>
    <scope>NUCLEOTIDE SEQUENCE</scope>
    <source>
        <strain evidence="3">B1096_S55</strain>
    </source>
</reference>
<evidence type="ECO:0000313" key="3">
    <source>
        <dbReference type="EMBL" id="MCR6096067.1"/>
    </source>
</evidence>
<feature type="compositionally biased region" description="Acidic residues" evidence="1">
    <location>
        <begin position="93"/>
        <end position="105"/>
    </location>
</feature>
<proteinExistence type="predicted"/>
<dbReference type="EMBL" id="JABXYM010000001">
    <property type="protein sequence ID" value="MCR6096067.1"/>
    <property type="molecule type" value="Genomic_DNA"/>
</dbReference>